<dbReference type="Pfam" id="PF07690">
    <property type="entry name" value="MFS_1"/>
    <property type="match status" value="1"/>
</dbReference>
<gene>
    <name evidence="11" type="ORF">SAMN05443507_11036</name>
</gene>
<name>A0A1M6QLH6_9BACL</name>
<feature type="domain" description="Major facilitator superfamily (MFS) profile" evidence="10">
    <location>
        <begin position="17"/>
        <end position="397"/>
    </location>
</feature>
<evidence type="ECO:0000256" key="3">
    <source>
        <dbReference type="ARBA" id="ARBA00022448"/>
    </source>
</evidence>
<proteinExistence type="inferred from homology"/>
<dbReference type="GO" id="GO:0022857">
    <property type="term" value="F:transmembrane transporter activity"/>
    <property type="evidence" value="ECO:0007669"/>
    <property type="project" value="InterPro"/>
</dbReference>
<feature type="transmembrane region" description="Helical" evidence="9">
    <location>
        <begin position="287"/>
        <end position="305"/>
    </location>
</feature>
<feature type="transmembrane region" description="Helical" evidence="9">
    <location>
        <begin position="84"/>
        <end position="103"/>
    </location>
</feature>
<feature type="transmembrane region" description="Helical" evidence="9">
    <location>
        <begin position="176"/>
        <end position="196"/>
    </location>
</feature>
<feature type="transmembrane region" description="Helical" evidence="9">
    <location>
        <begin position="152"/>
        <end position="170"/>
    </location>
</feature>
<dbReference type="PROSITE" id="PS50850">
    <property type="entry name" value="MFS"/>
    <property type="match status" value="1"/>
</dbReference>
<feature type="transmembrane region" description="Helical" evidence="9">
    <location>
        <begin position="15"/>
        <end position="34"/>
    </location>
</feature>
<feature type="transmembrane region" description="Helical" evidence="9">
    <location>
        <begin position="54"/>
        <end position="72"/>
    </location>
</feature>
<dbReference type="CDD" id="cd17471">
    <property type="entry name" value="MFS_Set"/>
    <property type="match status" value="1"/>
</dbReference>
<evidence type="ECO:0000256" key="2">
    <source>
        <dbReference type="ARBA" id="ARBA00006523"/>
    </source>
</evidence>
<keyword evidence="8 9" id="KW-0472">Membrane</keyword>
<evidence type="ECO:0000313" key="11">
    <source>
        <dbReference type="EMBL" id="SHK20867.1"/>
    </source>
</evidence>
<sequence>MPSFSFHGTFRTNQMPGYFALVFSITLVGVGLAVTRPYLSLYLTNQIHTSPVELGAFMCTNGIGGIIASTWLGKKSDTGTPKKFIILLSCLAAGCGYACFLFMHNYIQLLIFTTFLLGMGAAAFPQLFAYARESAIASSTSHPARTIASLRAFFSFAWVVGPLFGAWGLSLLGYNGLFMSTSLIYFLIFGVALLSLQRRQHTQIPKIESSTLWKNLQRREIFYSSIAFVFASTASSVNGMYMPLFVTRTIGAQEHVVGWVFSLSAGLEIPIMIGLSAVSEKIEKRKILLFGIICGILYYTGVIFTDAAWQMLILQVFCAIFIAIISSTGMSYFQDFMPESAGSATTLFSNTNNIGSVAGSLLGGTIAQTLGFRAVYESNIGLALFAFFLLYLAKKRQPLKHSETNMAIHPSQSQHESVIFRQDK</sequence>
<reference evidence="12" key="1">
    <citation type="submission" date="2016-11" db="EMBL/GenBank/DDBJ databases">
        <authorList>
            <person name="Varghese N."/>
            <person name="Submissions S."/>
        </authorList>
    </citation>
    <scope>NUCLEOTIDE SEQUENCE [LARGE SCALE GENOMIC DNA]</scope>
    <source>
        <strain evidence="12">USBA-503</strain>
    </source>
</reference>
<dbReference type="AlphaFoldDB" id="A0A1M6QLH6"/>
<evidence type="ECO:0000259" key="10">
    <source>
        <dbReference type="PROSITE" id="PS50850"/>
    </source>
</evidence>
<feature type="transmembrane region" description="Helical" evidence="9">
    <location>
        <begin position="109"/>
        <end position="131"/>
    </location>
</feature>
<feature type="transmembrane region" description="Helical" evidence="9">
    <location>
        <begin position="221"/>
        <end position="244"/>
    </location>
</feature>
<keyword evidence="7 9" id="KW-1133">Transmembrane helix</keyword>
<feature type="transmembrane region" description="Helical" evidence="9">
    <location>
        <begin position="311"/>
        <end position="333"/>
    </location>
</feature>
<organism evidence="11 12">
    <name type="scientific">Alicyclobacillus tolerans</name>
    <dbReference type="NCBI Taxonomy" id="90970"/>
    <lineage>
        <taxon>Bacteria</taxon>
        <taxon>Bacillati</taxon>
        <taxon>Bacillota</taxon>
        <taxon>Bacilli</taxon>
        <taxon>Bacillales</taxon>
        <taxon>Alicyclobacillaceae</taxon>
        <taxon>Alicyclobacillus</taxon>
    </lineage>
</organism>
<evidence type="ECO:0000256" key="1">
    <source>
        <dbReference type="ARBA" id="ARBA00004651"/>
    </source>
</evidence>
<keyword evidence="12" id="KW-1185">Reference proteome</keyword>
<evidence type="ECO:0000256" key="5">
    <source>
        <dbReference type="ARBA" id="ARBA00022597"/>
    </source>
</evidence>
<evidence type="ECO:0000256" key="7">
    <source>
        <dbReference type="ARBA" id="ARBA00022989"/>
    </source>
</evidence>
<dbReference type="Proteomes" id="UP000184016">
    <property type="component" value="Unassembled WGS sequence"/>
</dbReference>
<dbReference type="RefSeq" id="WP_072873891.1">
    <property type="nucleotide sequence ID" value="NZ_FRAF01000010.1"/>
</dbReference>
<keyword evidence="4" id="KW-1003">Cell membrane</keyword>
<comment type="similarity">
    <text evidence="2">Belongs to the major facilitator superfamily. Set transporter family.</text>
</comment>
<dbReference type="EMBL" id="FRAF01000010">
    <property type="protein sequence ID" value="SHK20867.1"/>
    <property type="molecule type" value="Genomic_DNA"/>
</dbReference>
<keyword evidence="3" id="KW-0813">Transport</keyword>
<evidence type="ECO:0000313" key="12">
    <source>
        <dbReference type="Proteomes" id="UP000184016"/>
    </source>
</evidence>
<keyword evidence="6 9" id="KW-0812">Transmembrane</keyword>
<evidence type="ECO:0000256" key="6">
    <source>
        <dbReference type="ARBA" id="ARBA00022692"/>
    </source>
</evidence>
<evidence type="ECO:0000256" key="4">
    <source>
        <dbReference type="ARBA" id="ARBA00022475"/>
    </source>
</evidence>
<evidence type="ECO:0000256" key="8">
    <source>
        <dbReference type="ARBA" id="ARBA00023136"/>
    </source>
</evidence>
<dbReference type="Gene3D" id="1.20.1250.20">
    <property type="entry name" value="MFS general substrate transporter like domains"/>
    <property type="match status" value="2"/>
</dbReference>
<feature type="transmembrane region" description="Helical" evidence="9">
    <location>
        <begin position="354"/>
        <end position="370"/>
    </location>
</feature>
<dbReference type="InterPro" id="IPR020846">
    <property type="entry name" value="MFS_dom"/>
</dbReference>
<feature type="transmembrane region" description="Helical" evidence="9">
    <location>
        <begin position="376"/>
        <end position="393"/>
    </location>
</feature>
<dbReference type="PANTHER" id="PTHR23535">
    <property type="entry name" value="SUGAR EFFLUX TRANSPORTER A-RELATED"/>
    <property type="match status" value="1"/>
</dbReference>
<dbReference type="GO" id="GO:0005886">
    <property type="term" value="C:plasma membrane"/>
    <property type="evidence" value="ECO:0007669"/>
    <property type="project" value="UniProtKB-SubCell"/>
</dbReference>
<accession>A0A1M6QLH6</accession>
<dbReference type="InterPro" id="IPR011701">
    <property type="entry name" value="MFS"/>
</dbReference>
<dbReference type="PANTHER" id="PTHR23535:SF2">
    <property type="entry name" value="SUGAR EFFLUX TRANSPORTER A-RELATED"/>
    <property type="match status" value="1"/>
</dbReference>
<keyword evidence="5" id="KW-0762">Sugar transport</keyword>
<dbReference type="SUPFAM" id="SSF103473">
    <property type="entry name" value="MFS general substrate transporter"/>
    <property type="match status" value="1"/>
</dbReference>
<evidence type="ECO:0000256" key="9">
    <source>
        <dbReference type="SAM" id="Phobius"/>
    </source>
</evidence>
<dbReference type="InterPro" id="IPR036259">
    <property type="entry name" value="MFS_trans_sf"/>
</dbReference>
<feature type="transmembrane region" description="Helical" evidence="9">
    <location>
        <begin position="256"/>
        <end position="275"/>
    </location>
</feature>
<dbReference type="STRING" id="1830138.SAMN05443507_11036"/>
<comment type="subcellular location">
    <subcellularLocation>
        <location evidence="1">Cell membrane</location>
        <topology evidence="1">Multi-pass membrane protein</topology>
    </subcellularLocation>
</comment>
<protein>
    <submittedName>
        <fullName evidence="11">MFS transporter, SET family, sugar efflux transporter</fullName>
    </submittedName>
</protein>